<evidence type="ECO:0000313" key="3">
    <source>
        <dbReference type="EMBL" id="MBB5015888.1"/>
    </source>
</evidence>
<keyword evidence="1" id="KW-0051">Antiviral defense</keyword>
<dbReference type="Pfam" id="PF03787">
    <property type="entry name" value="RAMPs"/>
    <property type="match status" value="1"/>
</dbReference>
<protein>
    <submittedName>
        <fullName evidence="3">CRISPR-associated protein Cmr6</fullName>
    </submittedName>
</protein>
<dbReference type="InterPro" id="IPR005537">
    <property type="entry name" value="RAMP_III_fam"/>
</dbReference>
<proteinExistence type="predicted"/>
<dbReference type="RefSeq" id="WP_183948560.1">
    <property type="nucleotide sequence ID" value="NZ_JACHHX010000011.1"/>
</dbReference>
<accession>A0A7W8DES6</accession>
<dbReference type="PANTHER" id="PTHR39965:SF1">
    <property type="entry name" value="CRISPR SYSTEM CMR SUBUNIT CMR6"/>
    <property type="match status" value="1"/>
</dbReference>
<dbReference type="InterPro" id="IPR010172">
    <property type="entry name" value="CRISPR-assoc_prot_TM1791"/>
</dbReference>
<evidence type="ECO:0000256" key="1">
    <source>
        <dbReference type="ARBA" id="ARBA00023118"/>
    </source>
</evidence>
<comment type="caution">
    <text evidence="3">The sequence shown here is derived from an EMBL/GenBank/DDBJ whole genome shotgun (WGS) entry which is preliminary data.</text>
</comment>
<keyword evidence="4" id="KW-1185">Reference proteome</keyword>
<dbReference type="NCBIfam" id="TIGR01898">
    <property type="entry name" value="cas_TM1791_cmr6"/>
    <property type="match status" value="1"/>
</dbReference>
<dbReference type="GO" id="GO:0051607">
    <property type="term" value="P:defense response to virus"/>
    <property type="evidence" value="ECO:0007669"/>
    <property type="project" value="UniProtKB-KW"/>
</dbReference>
<evidence type="ECO:0000259" key="2">
    <source>
        <dbReference type="Pfam" id="PF03787"/>
    </source>
</evidence>
<organism evidence="3 4">
    <name type="scientific">Rehaibacterium terrae</name>
    <dbReference type="NCBI Taxonomy" id="1341696"/>
    <lineage>
        <taxon>Bacteria</taxon>
        <taxon>Pseudomonadati</taxon>
        <taxon>Pseudomonadota</taxon>
        <taxon>Gammaproteobacteria</taxon>
        <taxon>Lysobacterales</taxon>
        <taxon>Lysobacteraceae</taxon>
        <taxon>Rehaibacterium</taxon>
    </lineage>
</organism>
<reference evidence="3 4" key="1">
    <citation type="submission" date="2020-08" db="EMBL/GenBank/DDBJ databases">
        <title>Genomic Encyclopedia of Type Strains, Phase IV (KMG-IV): sequencing the most valuable type-strain genomes for metagenomic binning, comparative biology and taxonomic classification.</title>
        <authorList>
            <person name="Goeker M."/>
        </authorList>
    </citation>
    <scope>NUCLEOTIDE SEQUENCE [LARGE SCALE GENOMIC DNA]</scope>
    <source>
        <strain evidence="3 4">DSM 25897</strain>
    </source>
</reference>
<dbReference type="EMBL" id="JACHHX010000011">
    <property type="protein sequence ID" value="MBB5015888.1"/>
    <property type="molecule type" value="Genomic_DNA"/>
</dbReference>
<name>A0A7W8DES6_9GAMM</name>
<dbReference type="Proteomes" id="UP000519004">
    <property type="component" value="Unassembled WGS sequence"/>
</dbReference>
<gene>
    <name evidence="3" type="ORF">HNQ58_001798</name>
</gene>
<sequence>MPIAAVPHYLGQNFDTASPGLRFGLYLRLWGVDRRSGECNWSTSDTVYEGRGEEKEENKSTALKQAARLGSDDRQTMRALLERQQQALAAMATEDARLVLDTQAVSPFTTGLGNEHPLENGFAFLNPYGLPYLPGSGVKGVVRRAAEELADGGWGGTASWSLECSHLLTDASGKALLDPESKQPVRLSLIDLFFGREDASPAFRGLLQFWDVIPQVSGDALMVEIMTPHQGHYYQQTLATKAGNSSSPHESGQPNPIPFLTVPPGSRFVFHVTCDMVRLRRLVPDLAENGAWKPLLEAAMQHAFEWLGFGAKTAVGYGAMGSEAMQTTHTAKADERYGNVERSEDEEADALLRFEKPTGKAYARVGNSEGMVPKPIWESLRERLSKKQMERATDGKLPVRIRFSRTGRAIEISHCELPPG</sequence>
<dbReference type="PANTHER" id="PTHR39965">
    <property type="entry name" value="CRISPR SYSTEM CMR SUBUNIT CMR6"/>
    <property type="match status" value="1"/>
</dbReference>
<evidence type="ECO:0000313" key="4">
    <source>
        <dbReference type="Proteomes" id="UP000519004"/>
    </source>
</evidence>
<dbReference type="AlphaFoldDB" id="A0A7W8DES6"/>
<feature type="domain" description="CRISPR type III-associated protein" evidence="2">
    <location>
        <begin position="104"/>
        <end position="319"/>
    </location>
</feature>